<proteinExistence type="predicted"/>
<dbReference type="EMBL" id="JAAIKD010000006">
    <property type="protein sequence ID" value="NEV94723.1"/>
    <property type="molecule type" value="Genomic_DNA"/>
</dbReference>
<reference evidence="2 3" key="1">
    <citation type="submission" date="2020-02" db="EMBL/GenBank/DDBJ databases">
        <title>Flavobacteriaceae Psychroflexus bacterium YR1-1, complete genome.</title>
        <authorList>
            <person name="Li Y."/>
            <person name="Wu S."/>
        </authorList>
    </citation>
    <scope>NUCLEOTIDE SEQUENCE [LARGE SCALE GENOMIC DNA]</scope>
    <source>
        <strain evidence="2 3">YR1-1</strain>
    </source>
</reference>
<comment type="caution">
    <text evidence="2">The sequence shown here is derived from an EMBL/GenBank/DDBJ whole genome shotgun (WGS) entry which is preliminary data.</text>
</comment>
<keyword evidence="1" id="KW-0732">Signal</keyword>
<evidence type="ECO:0000256" key="1">
    <source>
        <dbReference type="SAM" id="SignalP"/>
    </source>
</evidence>
<sequence length="245" mass="29337">MHKNIFLIFLSLLIGFSSLSQNTSKAEIYSWYDDQTGIENSVLFRGVEYVEKDRMINDKQKFFNSDKYQKGWVIYDGQLFDDVSLKFNIYDDVLMVNVQQGEKNLFYQLFSDQVDYFQIQDHTFKYLEAGNDAGIQGFYEVISEDKAFKIFKKHIKDRKEKRDKSLAYIEFTTAKPDFIFQYNQEIFDLDNRRDLFSRFPNLKKEIKDFYRDYRKLSRDKPEAFMVKLAQKMNSLLLYTSNAIDE</sequence>
<evidence type="ECO:0008006" key="4">
    <source>
        <dbReference type="Google" id="ProtNLM"/>
    </source>
</evidence>
<evidence type="ECO:0000313" key="2">
    <source>
        <dbReference type="EMBL" id="NEV94723.1"/>
    </source>
</evidence>
<dbReference type="AlphaFoldDB" id="A0A6B3R2D1"/>
<accession>A0A6B3R2D1</accession>
<evidence type="ECO:0000313" key="3">
    <source>
        <dbReference type="Proteomes" id="UP000478505"/>
    </source>
</evidence>
<feature type="signal peptide" evidence="1">
    <location>
        <begin position="1"/>
        <end position="22"/>
    </location>
</feature>
<keyword evidence="3" id="KW-1185">Reference proteome</keyword>
<dbReference type="RefSeq" id="WP_164005432.1">
    <property type="nucleotide sequence ID" value="NZ_JAAIKD010000006.1"/>
</dbReference>
<dbReference type="Proteomes" id="UP000478505">
    <property type="component" value="Unassembled WGS sequence"/>
</dbReference>
<organism evidence="2 3">
    <name type="scientific">Psychroflexus aurantiacus</name>
    <dbReference type="NCBI Taxonomy" id="2709310"/>
    <lineage>
        <taxon>Bacteria</taxon>
        <taxon>Pseudomonadati</taxon>
        <taxon>Bacteroidota</taxon>
        <taxon>Flavobacteriia</taxon>
        <taxon>Flavobacteriales</taxon>
        <taxon>Flavobacteriaceae</taxon>
        <taxon>Psychroflexus</taxon>
    </lineage>
</organism>
<gene>
    <name evidence="2" type="ORF">G3567_11265</name>
</gene>
<name>A0A6B3R2D1_9FLAO</name>
<feature type="chain" id="PRO_5025482258" description="DUF4369 domain-containing protein" evidence="1">
    <location>
        <begin position="23"/>
        <end position="245"/>
    </location>
</feature>
<protein>
    <recommendedName>
        <fullName evidence="4">DUF4369 domain-containing protein</fullName>
    </recommendedName>
</protein>